<dbReference type="GO" id="GO:0046872">
    <property type="term" value="F:metal ion binding"/>
    <property type="evidence" value="ECO:0007669"/>
    <property type="project" value="UniProtKB-KW"/>
</dbReference>
<evidence type="ECO:0000256" key="3">
    <source>
        <dbReference type="ARBA" id="ARBA00022722"/>
    </source>
</evidence>
<dbReference type="InterPro" id="IPR027417">
    <property type="entry name" value="P-loop_NTPase"/>
</dbReference>
<keyword evidence="4" id="KW-0479">Metal-binding</keyword>
<dbReference type="GO" id="GO:0004518">
    <property type="term" value="F:nuclease activity"/>
    <property type="evidence" value="ECO:0007669"/>
    <property type="project" value="UniProtKB-KW"/>
</dbReference>
<comment type="caution">
    <text evidence="12">The sequence shown here is derived from an EMBL/GenBank/DDBJ whole genome shotgun (WGS) entry which is preliminary data.</text>
</comment>
<dbReference type="InterPro" id="IPR006935">
    <property type="entry name" value="Helicase/UvrB_N"/>
</dbReference>
<dbReference type="Gene3D" id="1.10.3210.30">
    <property type="match status" value="1"/>
</dbReference>
<dbReference type="InterPro" id="IPR006474">
    <property type="entry name" value="Helicase_Cas3_CRISPR-ass_core"/>
</dbReference>
<reference evidence="12 13" key="1">
    <citation type="journal article" date="2017" name="BMC Genomics">
        <title>Genome sequencing of 39 Akkermansia muciniphila isolates reveals its population structure, genomic and functional diverisity, and global distribution in mammalian gut microbiotas.</title>
        <authorList>
            <person name="Guo X."/>
            <person name="Li S."/>
            <person name="Zhang J."/>
            <person name="Wu F."/>
            <person name="Li X."/>
            <person name="Wu D."/>
            <person name="Zhang M."/>
            <person name="Ou Z."/>
            <person name="Jie Z."/>
            <person name="Yan Q."/>
            <person name="Li P."/>
            <person name="Yi J."/>
            <person name="Peng Y."/>
        </authorList>
    </citation>
    <scope>NUCLEOTIDE SEQUENCE [LARGE SCALE GENOMIC DNA]</scope>
    <source>
        <strain evidence="12 13">GP28</strain>
    </source>
</reference>
<organism evidence="12 13">
    <name type="scientific">Akkermansia muciniphila</name>
    <dbReference type="NCBI Taxonomy" id="239935"/>
    <lineage>
        <taxon>Bacteria</taxon>
        <taxon>Pseudomonadati</taxon>
        <taxon>Verrucomicrobiota</taxon>
        <taxon>Verrucomicrobiia</taxon>
        <taxon>Verrucomicrobiales</taxon>
        <taxon>Akkermansiaceae</taxon>
        <taxon>Akkermansia</taxon>
    </lineage>
</organism>
<dbReference type="InterPro" id="IPR054712">
    <property type="entry name" value="Cas3-like_dom"/>
</dbReference>
<dbReference type="PROSITE" id="PS51192">
    <property type="entry name" value="HELICASE_ATP_BIND_1"/>
    <property type="match status" value="1"/>
</dbReference>
<dbReference type="InterPro" id="IPR038257">
    <property type="entry name" value="CRISPR-assoc_Cas3_HD_sf"/>
</dbReference>
<dbReference type="AlphaFoldDB" id="A0AAX0WLV7"/>
<evidence type="ECO:0000256" key="4">
    <source>
        <dbReference type="ARBA" id="ARBA00022723"/>
    </source>
</evidence>
<keyword evidence="3" id="KW-0540">Nuclease</keyword>
<name>A0AAX0WLV7_9BACT</name>
<dbReference type="Pfam" id="PF04851">
    <property type="entry name" value="ResIII"/>
    <property type="match status" value="1"/>
</dbReference>
<evidence type="ECO:0008006" key="14">
    <source>
        <dbReference type="Google" id="ProtNLM"/>
    </source>
</evidence>
<dbReference type="GO" id="GO:0003677">
    <property type="term" value="F:DNA binding"/>
    <property type="evidence" value="ECO:0007669"/>
    <property type="project" value="InterPro"/>
</dbReference>
<keyword evidence="7" id="KW-0347">Helicase</keyword>
<dbReference type="InterPro" id="IPR006483">
    <property type="entry name" value="CRISPR-assoc_Cas3_HD"/>
</dbReference>
<proteinExistence type="inferred from homology"/>
<dbReference type="PROSITE" id="PS51643">
    <property type="entry name" value="HD_CAS3"/>
    <property type="match status" value="1"/>
</dbReference>
<evidence type="ECO:0000256" key="8">
    <source>
        <dbReference type="ARBA" id="ARBA00022840"/>
    </source>
</evidence>
<dbReference type="CDD" id="cd17930">
    <property type="entry name" value="DEXHc_cas3"/>
    <property type="match status" value="1"/>
</dbReference>
<comment type="similarity">
    <text evidence="2">In the central section; belongs to the CRISPR-associated helicase Cas3 family.</text>
</comment>
<dbReference type="InterPro" id="IPR014001">
    <property type="entry name" value="Helicase_ATP-bd"/>
</dbReference>
<feature type="domain" description="Helicase ATP-binding" evidence="10">
    <location>
        <begin position="266"/>
        <end position="450"/>
    </location>
</feature>
<evidence type="ECO:0000256" key="5">
    <source>
        <dbReference type="ARBA" id="ARBA00022741"/>
    </source>
</evidence>
<dbReference type="Pfam" id="PF18019">
    <property type="entry name" value="Cas3_HD"/>
    <property type="match status" value="1"/>
</dbReference>
<feature type="domain" description="HD Cas3-type" evidence="11">
    <location>
        <begin position="3"/>
        <end position="206"/>
    </location>
</feature>
<dbReference type="Pfam" id="PF22590">
    <property type="entry name" value="Cas3-like_C_2"/>
    <property type="match status" value="1"/>
</dbReference>
<dbReference type="Gene3D" id="3.40.50.300">
    <property type="entry name" value="P-loop containing nucleotide triphosphate hydrolases"/>
    <property type="match status" value="2"/>
</dbReference>
<dbReference type="GO" id="GO:0051607">
    <property type="term" value="P:defense response to virus"/>
    <property type="evidence" value="ECO:0007669"/>
    <property type="project" value="UniProtKB-KW"/>
</dbReference>
<dbReference type="SMART" id="SM00487">
    <property type="entry name" value="DEXDc"/>
    <property type="match status" value="1"/>
</dbReference>
<gene>
    <name evidence="12" type="ORF">CXT95_09225</name>
</gene>
<protein>
    <recommendedName>
        <fullName evidence="14">CRISPR-associated helicase Cas3</fullName>
    </recommendedName>
</protein>
<dbReference type="NCBIfam" id="TIGR01587">
    <property type="entry name" value="cas3_core"/>
    <property type="match status" value="1"/>
</dbReference>
<evidence type="ECO:0000256" key="2">
    <source>
        <dbReference type="ARBA" id="ARBA00009046"/>
    </source>
</evidence>
<keyword evidence="6" id="KW-0378">Hydrolase</keyword>
<evidence type="ECO:0000256" key="9">
    <source>
        <dbReference type="ARBA" id="ARBA00023118"/>
    </source>
</evidence>
<dbReference type="GO" id="GO:0016787">
    <property type="term" value="F:hydrolase activity"/>
    <property type="evidence" value="ECO:0007669"/>
    <property type="project" value="UniProtKB-KW"/>
</dbReference>
<evidence type="ECO:0000256" key="6">
    <source>
        <dbReference type="ARBA" id="ARBA00022801"/>
    </source>
</evidence>
<accession>A0AAX0WLV7</accession>
<dbReference type="GO" id="GO:0005524">
    <property type="term" value="F:ATP binding"/>
    <property type="evidence" value="ECO:0007669"/>
    <property type="project" value="UniProtKB-KW"/>
</dbReference>
<dbReference type="Proteomes" id="UP000236075">
    <property type="component" value="Unassembled WGS sequence"/>
</dbReference>
<evidence type="ECO:0000313" key="12">
    <source>
        <dbReference type="EMBL" id="PND00396.1"/>
    </source>
</evidence>
<dbReference type="NCBIfam" id="TIGR01596">
    <property type="entry name" value="cas3_HD"/>
    <property type="match status" value="1"/>
</dbReference>
<evidence type="ECO:0000256" key="1">
    <source>
        <dbReference type="ARBA" id="ARBA00006847"/>
    </source>
</evidence>
<keyword evidence="8" id="KW-0067">ATP-binding</keyword>
<dbReference type="CDD" id="cd09641">
    <property type="entry name" value="Cas3''_I"/>
    <property type="match status" value="1"/>
</dbReference>
<keyword evidence="5" id="KW-0547">Nucleotide-binding</keyword>
<sequence>MYQARPHQSLSTHEQECARTMSTLLAPLGLSQFGALIGGMHDFGKMSADFQQYMDALSQHISPPIPKGGIDHSTAGAQFVWNYFPIPENSEEFFIFRQIIALCIASHHNPALIDCFRGTMPGDDVFSKRMEKSGEKTHLDEILSKLTFQEKEHYYSLLKKTELATEFKNVYTLLTTLFGHCPKKQAFHAGLIARFCLSSLIEADYTSASGKGSYESIPEPDWEGMLKNLNKHLEQFKADTPINQSRAAMSQECLQAAPGRVGKWNLTLPTGAGKTLSSLRFALEHARRHHLSRIIYIIPYTSILDQTANAIRKVLGDEYKDCILEHHSNLVKETLNKEGELEPWSPERKTWYMEATQTWNVPIVLATSVQYLNALYASGKQHVRRMHSLANAVVIFDEVQAIPPTSLRLFEHSLDFLSGICHSSTIRCTATPPETATEDGTHAHLIEIPIIPDSQAYFDQFSQFRQCEVVCERKPSNYWTVEKMRDFIMEQASSKGPTLVIVNTKKLASKLACACQDLNTEADVFHLSTNMCPAHRKEIITNRIDKKSLEKARRKGKAVVCISTGLIEAGVDVDFDVIIRSVAGLDSCTQAAGRCNRDANRSGGRVILINPAGNLERLDFLPELEIGREIAMGMICDPEEGGILGNKSVSLYFKEFYGKLTRSHNHDHLSYPFICSNVATNMEDALSQNFKLMTHPRQQSKYAPLRLFQAFDSAARQYHPIKDDTIAVITPYGRGEECREKLWNMNPHTDEEWEQWNEWLQKARAYSVAISSQLLEKYLNSGDIMRIQEGVDIYTTIPNKYDPFLGFLTDPGETSGALTVSRI</sequence>
<evidence type="ECO:0000259" key="10">
    <source>
        <dbReference type="PROSITE" id="PS51192"/>
    </source>
</evidence>
<dbReference type="SUPFAM" id="SSF52540">
    <property type="entry name" value="P-loop containing nucleoside triphosphate hydrolases"/>
    <property type="match status" value="1"/>
</dbReference>
<dbReference type="EMBL" id="PJLB01000011">
    <property type="protein sequence ID" value="PND00396.1"/>
    <property type="molecule type" value="Genomic_DNA"/>
</dbReference>
<comment type="similarity">
    <text evidence="1">In the N-terminal section; belongs to the CRISPR-associated nuclease Cas3-HD family.</text>
</comment>
<dbReference type="GO" id="GO:0004386">
    <property type="term" value="F:helicase activity"/>
    <property type="evidence" value="ECO:0007669"/>
    <property type="project" value="UniProtKB-KW"/>
</dbReference>
<evidence type="ECO:0000313" key="13">
    <source>
        <dbReference type="Proteomes" id="UP000236075"/>
    </source>
</evidence>
<evidence type="ECO:0000256" key="7">
    <source>
        <dbReference type="ARBA" id="ARBA00022806"/>
    </source>
</evidence>
<keyword evidence="9" id="KW-0051">Antiviral defense</keyword>
<evidence type="ECO:0000259" key="11">
    <source>
        <dbReference type="PROSITE" id="PS51643"/>
    </source>
</evidence>